<evidence type="ECO:0000256" key="3">
    <source>
        <dbReference type="ARBA" id="ARBA00022553"/>
    </source>
</evidence>
<proteinExistence type="predicted"/>
<dbReference type="Pfam" id="PF00512">
    <property type="entry name" value="HisKA"/>
    <property type="match status" value="1"/>
</dbReference>
<organism evidence="7 8">
    <name type="scientific">Temperatibacter marinus</name>
    <dbReference type="NCBI Taxonomy" id="1456591"/>
    <lineage>
        <taxon>Bacteria</taxon>
        <taxon>Pseudomonadati</taxon>
        <taxon>Pseudomonadota</taxon>
        <taxon>Alphaproteobacteria</taxon>
        <taxon>Kordiimonadales</taxon>
        <taxon>Temperatibacteraceae</taxon>
        <taxon>Temperatibacter</taxon>
    </lineage>
</organism>
<dbReference type="Pfam" id="PF02518">
    <property type="entry name" value="HATPase_c"/>
    <property type="match status" value="1"/>
</dbReference>
<keyword evidence="7" id="KW-0547">Nucleotide-binding</keyword>
<dbReference type="GO" id="GO:0005524">
    <property type="term" value="F:ATP binding"/>
    <property type="evidence" value="ECO:0007669"/>
    <property type="project" value="UniProtKB-KW"/>
</dbReference>
<dbReference type="SMART" id="SM00388">
    <property type="entry name" value="HisKA"/>
    <property type="match status" value="1"/>
</dbReference>
<dbReference type="Proteomes" id="UP001268683">
    <property type="component" value="Chromosome"/>
</dbReference>
<sequence>MNTHLQLISQFAQDLIRLNTQHDLSWYVVEEIVGKLELEDCVIYCFDESKDILVQIAAFGEKQNESRTIHEAINIPLGKGITGSVALSKKSEIIGDILLDERYISDLNNMRSEIAIPIVHEGKLYGVIDCESTQVNFFNQDHLDFMKIIASMLGARLSECHLVNELKRHQIALSESEAKYRSLFEKSDDAMMLMSENTFVLCNESSARMFEYATAAEMETIHPSAVSPEYQFCGKTSFDKAEEMMQTALTEGYNRFEWIHSRKSGQNFYAEVTLTRILYDDEPGIFAIVRDITDTKNTEQAMLDALSIAEKANISKARFLANMSHELRTPLNAIIGFSDAISHEIHGAVTPNIYKSYVQDIHNSGLFLLDLINNLLELSSIDANELEIRKSTILIRALTEDITSYVGSLLLQKEMELTCNIEEAPESILADERALKQILLNLISNAIKFSDPKTKISMTIKNSPSHVEISVSDQGFGMPPEILKNITKRFDRGIFDPWNTAIEGSGLGLAIVEGLIALHNGKLSIESQVDIGSTFSVSLPKK</sequence>
<dbReference type="PRINTS" id="PR00344">
    <property type="entry name" value="BCTRLSENSOR"/>
</dbReference>
<dbReference type="Gene3D" id="3.30.450.40">
    <property type="match status" value="1"/>
</dbReference>
<keyword evidence="8" id="KW-1185">Reference proteome</keyword>
<dbReference type="Gene3D" id="3.30.565.10">
    <property type="entry name" value="Histidine kinase-like ATPase, C-terminal domain"/>
    <property type="match status" value="1"/>
</dbReference>
<dbReference type="SUPFAM" id="SSF55874">
    <property type="entry name" value="ATPase domain of HSP90 chaperone/DNA topoisomerase II/histidine kinase"/>
    <property type="match status" value="1"/>
</dbReference>
<dbReference type="Pfam" id="PF13426">
    <property type="entry name" value="PAS_9"/>
    <property type="match status" value="1"/>
</dbReference>
<keyword evidence="5" id="KW-0418">Kinase</keyword>
<dbReference type="InterPro" id="IPR000014">
    <property type="entry name" value="PAS"/>
</dbReference>
<dbReference type="EC" id="2.7.13.3" evidence="2"/>
<evidence type="ECO:0000259" key="6">
    <source>
        <dbReference type="PROSITE" id="PS50109"/>
    </source>
</evidence>
<dbReference type="InterPro" id="IPR003018">
    <property type="entry name" value="GAF"/>
</dbReference>
<dbReference type="InterPro" id="IPR005467">
    <property type="entry name" value="His_kinase_dom"/>
</dbReference>
<dbReference type="InterPro" id="IPR029016">
    <property type="entry name" value="GAF-like_dom_sf"/>
</dbReference>
<dbReference type="NCBIfam" id="TIGR00229">
    <property type="entry name" value="sensory_box"/>
    <property type="match status" value="1"/>
</dbReference>
<dbReference type="Gene3D" id="1.10.287.130">
    <property type="match status" value="1"/>
</dbReference>
<comment type="catalytic activity">
    <reaction evidence="1">
        <text>ATP + protein L-histidine = ADP + protein N-phospho-L-histidine.</text>
        <dbReference type="EC" id="2.7.13.3"/>
    </reaction>
</comment>
<dbReference type="InterPro" id="IPR004358">
    <property type="entry name" value="Sig_transdc_His_kin-like_C"/>
</dbReference>
<dbReference type="SMART" id="SM00065">
    <property type="entry name" value="GAF"/>
    <property type="match status" value="1"/>
</dbReference>
<protein>
    <recommendedName>
        <fullName evidence="2">histidine kinase</fullName>
        <ecNumber evidence="2">2.7.13.3</ecNumber>
    </recommendedName>
</protein>
<evidence type="ECO:0000313" key="8">
    <source>
        <dbReference type="Proteomes" id="UP001268683"/>
    </source>
</evidence>
<keyword evidence="4" id="KW-0808">Transferase</keyword>
<dbReference type="SUPFAM" id="SSF47384">
    <property type="entry name" value="Homodimeric domain of signal transducing histidine kinase"/>
    <property type="match status" value="1"/>
</dbReference>
<dbReference type="InterPro" id="IPR036890">
    <property type="entry name" value="HATPase_C_sf"/>
</dbReference>
<dbReference type="InterPro" id="IPR003594">
    <property type="entry name" value="HATPase_dom"/>
</dbReference>
<evidence type="ECO:0000256" key="5">
    <source>
        <dbReference type="ARBA" id="ARBA00022777"/>
    </source>
</evidence>
<dbReference type="SUPFAM" id="SSF55785">
    <property type="entry name" value="PYP-like sensor domain (PAS domain)"/>
    <property type="match status" value="1"/>
</dbReference>
<dbReference type="Gene3D" id="3.30.450.20">
    <property type="entry name" value="PAS domain"/>
    <property type="match status" value="1"/>
</dbReference>
<feature type="domain" description="Histidine kinase" evidence="6">
    <location>
        <begin position="322"/>
        <end position="542"/>
    </location>
</feature>
<evidence type="ECO:0000256" key="2">
    <source>
        <dbReference type="ARBA" id="ARBA00012438"/>
    </source>
</evidence>
<dbReference type="PANTHER" id="PTHR43047">
    <property type="entry name" value="TWO-COMPONENT HISTIDINE PROTEIN KINASE"/>
    <property type="match status" value="1"/>
</dbReference>
<dbReference type="KEGG" id="tmk:QGN29_09565"/>
<keyword evidence="7" id="KW-0067">ATP-binding</keyword>
<dbReference type="SUPFAM" id="SSF55781">
    <property type="entry name" value="GAF domain-like"/>
    <property type="match status" value="1"/>
</dbReference>
<dbReference type="SMART" id="SM00387">
    <property type="entry name" value="HATPase_c"/>
    <property type="match status" value="1"/>
</dbReference>
<dbReference type="CDD" id="cd00075">
    <property type="entry name" value="HATPase"/>
    <property type="match status" value="1"/>
</dbReference>
<name>A0AA52EGB6_9PROT</name>
<dbReference type="PANTHER" id="PTHR43047:SF64">
    <property type="entry name" value="HISTIDINE KINASE CONTAINING CHEY-HOMOLOGOUS RECEIVER DOMAIN AND PAS DOMAIN-RELATED"/>
    <property type="match status" value="1"/>
</dbReference>
<dbReference type="EMBL" id="CP123872">
    <property type="protein sequence ID" value="WND01799.1"/>
    <property type="molecule type" value="Genomic_DNA"/>
</dbReference>
<dbReference type="GO" id="GO:0000155">
    <property type="term" value="F:phosphorelay sensor kinase activity"/>
    <property type="evidence" value="ECO:0007669"/>
    <property type="project" value="InterPro"/>
</dbReference>
<dbReference type="PROSITE" id="PS50109">
    <property type="entry name" value="HIS_KIN"/>
    <property type="match status" value="1"/>
</dbReference>
<evidence type="ECO:0000256" key="1">
    <source>
        <dbReference type="ARBA" id="ARBA00000085"/>
    </source>
</evidence>
<evidence type="ECO:0000313" key="7">
    <source>
        <dbReference type="EMBL" id="WND01799.1"/>
    </source>
</evidence>
<evidence type="ECO:0000256" key="4">
    <source>
        <dbReference type="ARBA" id="ARBA00022679"/>
    </source>
</evidence>
<gene>
    <name evidence="7" type="ORF">QGN29_09565</name>
</gene>
<dbReference type="CDD" id="cd00082">
    <property type="entry name" value="HisKA"/>
    <property type="match status" value="1"/>
</dbReference>
<dbReference type="AlphaFoldDB" id="A0AA52EGB6"/>
<dbReference type="InterPro" id="IPR036097">
    <property type="entry name" value="HisK_dim/P_sf"/>
</dbReference>
<reference evidence="7" key="1">
    <citation type="submission" date="2023-04" db="EMBL/GenBank/DDBJ databases">
        <title>Complete genome sequence of Temperatibacter marinus.</title>
        <authorList>
            <person name="Rong J.-C."/>
            <person name="Yi M.-L."/>
            <person name="Zhao Q."/>
        </authorList>
    </citation>
    <scope>NUCLEOTIDE SEQUENCE</scope>
    <source>
        <strain evidence="7">NBRC 110045</strain>
    </source>
</reference>
<dbReference type="Pfam" id="PF13185">
    <property type="entry name" value="GAF_2"/>
    <property type="match status" value="1"/>
</dbReference>
<dbReference type="InterPro" id="IPR003661">
    <property type="entry name" value="HisK_dim/P_dom"/>
</dbReference>
<keyword evidence="3" id="KW-0597">Phosphoprotein</keyword>
<dbReference type="InterPro" id="IPR035965">
    <property type="entry name" value="PAS-like_dom_sf"/>
</dbReference>
<accession>A0AA52EGB6</accession>
<dbReference type="RefSeq" id="WP_310797629.1">
    <property type="nucleotide sequence ID" value="NZ_CP123872.1"/>
</dbReference>